<dbReference type="EMBL" id="JACHIJ010000003">
    <property type="protein sequence ID" value="MBB5052072.1"/>
    <property type="molecule type" value="Genomic_DNA"/>
</dbReference>
<keyword evidence="1 5" id="KW-0378">Hydrolase</keyword>
<dbReference type="PANTHER" id="PTHR22946:SF9">
    <property type="entry name" value="POLYKETIDE TRANSFERASE AF380"/>
    <property type="match status" value="1"/>
</dbReference>
<keyword evidence="3" id="KW-0732">Signal</keyword>
<dbReference type="PANTHER" id="PTHR22946">
    <property type="entry name" value="DIENELACTONE HYDROLASE DOMAIN-CONTAINING PROTEIN-RELATED"/>
    <property type="match status" value="1"/>
</dbReference>
<sequence length="310" mass="32889">MTKNALFKVAALLLAVGLSSQTPAWGENRFGSQGPEGSPNRRQDWLVPTQDQITPSRAVLFRPPGKGPFRLAVIAHASTQNRLARAQMPQPEYAALASVLVARGFAVLVPQRLGHGKTGGPYLEDQEGCDNAEYAMSARSTAEAITTALTFMRTQSFVRKDASVIVGHSAGGWGALALTDRSPKDISAIVVFAPGRGGRADDRASNICAPEKLIAAATEFGEDARVPVTWLVAENDSYFPPEFSKRMADAFIEAGDDKVDFKVLPAFGNEGHWLAEAGDAGAMMEQIIANTAGLTVQVPVAQGAAVKGKK</sequence>
<dbReference type="InterPro" id="IPR050261">
    <property type="entry name" value="FrsA_esterase"/>
</dbReference>
<evidence type="ECO:0000313" key="5">
    <source>
        <dbReference type="EMBL" id="MBB5052072.1"/>
    </source>
</evidence>
<feature type="chain" id="PRO_5032282916" evidence="3">
    <location>
        <begin position="25"/>
        <end position="310"/>
    </location>
</feature>
<name>A0A840MZB6_9BRAD</name>
<dbReference type="AlphaFoldDB" id="A0A840MZB6"/>
<evidence type="ECO:0000259" key="4">
    <source>
        <dbReference type="Pfam" id="PF12697"/>
    </source>
</evidence>
<dbReference type="Proteomes" id="UP000521227">
    <property type="component" value="Unassembled WGS sequence"/>
</dbReference>
<dbReference type="InterPro" id="IPR000073">
    <property type="entry name" value="AB_hydrolase_1"/>
</dbReference>
<evidence type="ECO:0000313" key="6">
    <source>
        <dbReference type="Proteomes" id="UP000521227"/>
    </source>
</evidence>
<evidence type="ECO:0000256" key="3">
    <source>
        <dbReference type="SAM" id="SignalP"/>
    </source>
</evidence>
<feature type="signal peptide" evidence="3">
    <location>
        <begin position="1"/>
        <end position="24"/>
    </location>
</feature>
<comment type="caution">
    <text evidence="5">The sequence shown here is derived from an EMBL/GenBank/DDBJ whole genome shotgun (WGS) entry which is preliminary data.</text>
</comment>
<accession>A0A840MZB6</accession>
<comment type="similarity">
    <text evidence="2">Belongs to the AB hydrolase superfamily. FUS2 hydrolase family.</text>
</comment>
<dbReference type="GO" id="GO:0052689">
    <property type="term" value="F:carboxylic ester hydrolase activity"/>
    <property type="evidence" value="ECO:0007669"/>
    <property type="project" value="UniProtKB-ARBA"/>
</dbReference>
<organism evidence="5 6">
    <name type="scientific">Afipia massiliensis</name>
    <dbReference type="NCBI Taxonomy" id="211460"/>
    <lineage>
        <taxon>Bacteria</taxon>
        <taxon>Pseudomonadati</taxon>
        <taxon>Pseudomonadota</taxon>
        <taxon>Alphaproteobacteria</taxon>
        <taxon>Hyphomicrobiales</taxon>
        <taxon>Nitrobacteraceae</taxon>
        <taxon>Afipia</taxon>
    </lineage>
</organism>
<dbReference type="Pfam" id="PF12697">
    <property type="entry name" value="Abhydrolase_6"/>
    <property type="match status" value="1"/>
</dbReference>
<evidence type="ECO:0000256" key="2">
    <source>
        <dbReference type="ARBA" id="ARBA00038115"/>
    </source>
</evidence>
<proteinExistence type="inferred from homology"/>
<dbReference type="Gene3D" id="3.40.50.1820">
    <property type="entry name" value="alpha/beta hydrolase"/>
    <property type="match status" value="1"/>
</dbReference>
<reference evidence="5 6" key="1">
    <citation type="submission" date="2020-08" db="EMBL/GenBank/DDBJ databases">
        <title>Genomic Encyclopedia of Type Strains, Phase IV (KMG-IV): sequencing the most valuable type-strain genomes for metagenomic binning, comparative biology and taxonomic classification.</title>
        <authorList>
            <person name="Goeker M."/>
        </authorList>
    </citation>
    <scope>NUCLEOTIDE SEQUENCE [LARGE SCALE GENOMIC DNA]</scope>
    <source>
        <strain evidence="5 6">DSM 17498</strain>
    </source>
</reference>
<dbReference type="InterPro" id="IPR029058">
    <property type="entry name" value="AB_hydrolase_fold"/>
</dbReference>
<feature type="domain" description="AB hydrolase-1" evidence="4">
    <location>
        <begin position="98"/>
        <end position="249"/>
    </location>
</feature>
<dbReference type="RefSeq" id="WP_184084330.1">
    <property type="nucleotide sequence ID" value="NZ_JACHIJ010000003.1"/>
</dbReference>
<dbReference type="SUPFAM" id="SSF53474">
    <property type="entry name" value="alpha/beta-Hydrolases"/>
    <property type="match status" value="1"/>
</dbReference>
<gene>
    <name evidence="5" type="ORF">HNQ36_002046</name>
</gene>
<evidence type="ECO:0000256" key="1">
    <source>
        <dbReference type="ARBA" id="ARBA00022801"/>
    </source>
</evidence>
<protein>
    <submittedName>
        <fullName evidence="5">Dienelactone hydrolase</fullName>
    </submittedName>
</protein>